<evidence type="ECO:0000313" key="1">
    <source>
        <dbReference type="Proteomes" id="UP000095286"/>
    </source>
</evidence>
<evidence type="ECO:0000313" key="2">
    <source>
        <dbReference type="WBParaSite" id="RSKR_0000164300.1"/>
    </source>
</evidence>
<dbReference type="WBParaSite" id="RSKR_0000164300.1">
    <property type="protein sequence ID" value="RSKR_0000164300.1"/>
    <property type="gene ID" value="RSKR_0000164300"/>
</dbReference>
<sequence length="496" mass="56255">MIKYRVNIGLEIHAQLASRSKLFSSAPIIEDAPPNTCVDLFDCATPGTLPLLNKECVHMALKAAKLLNCHIPQYSRFDRKHYFYPDMPMGYQITQQLKPIAKDGFFTFYDQLSNSKKEYFTSSVPIKQLQLEQDSGKTLQSPGKCMIDLNRAGVGLIEIVTEPTLTSSTSAVTFLEQLRLFLIHNNITKGEMHKGHLRVDANISLIPSDASPHLMGERSEVKNINSFKDIGNAIDFEIARHEGILRAGGVVRYETRTVLGDGRTVSLRDKEGETVDYRFTAEPNLPLLQIESAWLDKIDKEIKLNDLAHIVYIEKYGLRPGDSLQLTANAHSKKFMDIALPIKETSPDHFLSWYNELRLACGKVKNKKFPPEDRKEIEEWVRIVNLEGTHKITKLTAIDIIKKVLEEECNAVSTSVPSSFADDYIQKKSLWRISDKVRISEYVSKNCKSHPELLEKAKTTTKAFNKLRNFILTDSNKTIALEDIEKALKLYLETPN</sequence>
<dbReference type="Proteomes" id="UP000095286">
    <property type="component" value="Unplaced"/>
</dbReference>
<proteinExistence type="predicted"/>
<accession>A0AC35TKZ7</accession>
<name>A0AC35TKZ7_9BILA</name>
<organism evidence="1 2">
    <name type="scientific">Rhabditophanes sp. KR3021</name>
    <dbReference type="NCBI Taxonomy" id="114890"/>
    <lineage>
        <taxon>Eukaryota</taxon>
        <taxon>Metazoa</taxon>
        <taxon>Ecdysozoa</taxon>
        <taxon>Nematoda</taxon>
        <taxon>Chromadorea</taxon>
        <taxon>Rhabditida</taxon>
        <taxon>Tylenchina</taxon>
        <taxon>Panagrolaimomorpha</taxon>
        <taxon>Strongyloidoidea</taxon>
        <taxon>Alloionematidae</taxon>
        <taxon>Rhabditophanes</taxon>
    </lineage>
</organism>
<reference evidence="2" key="1">
    <citation type="submission" date="2016-11" db="UniProtKB">
        <authorList>
            <consortium name="WormBaseParasite"/>
        </authorList>
    </citation>
    <scope>IDENTIFICATION</scope>
    <source>
        <strain evidence="2">KR3021</strain>
    </source>
</reference>
<protein>
    <submittedName>
        <fullName evidence="2">Glutamyl-tRNA(Gln) amidotransferase subunit B, mitochondrial</fullName>
    </submittedName>
</protein>